<dbReference type="InterPro" id="IPR015956">
    <property type="entry name" value="Peniciliin-bd_prot_C_sf"/>
</dbReference>
<keyword evidence="10" id="KW-0573">Peptidoglycan synthesis</keyword>
<feature type="chain" id="PRO_5045156902" description="serine-type D-Ala-D-Ala carboxypeptidase" evidence="14">
    <location>
        <begin position="37"/>
        <end position="416"/>
    </location>
</feature>
<evidence type="ECO:0000256" key="3">
    <source>
        <dbReference type="ARBA" id="ARBA00007164"/>
    </source>
</evidence>
<evidence type="ECO:0000313" key="16">
    <source>
        <dbReference type="EMBL" id="GAA4337255.1"/>
    </source>
</evidence>
<evidence type="ECO:0000256" key="13">
    <source>
        <dbReference type="RuleBase" id="RU004016"/>
    </source>
</evidence>
<evidence type="ECO:0000256" key="6">
    <source>
        <dbReference type="ARBA" id="ARBA00022670"/>
    </source>
</evidence>
<comment type="similarity">
    <text evidence="3 13">Belongs to the peptidase S11 family.</text>
</comment>
<dbReference type="PRINTS" id="PR00725">
    <property type="entry name" value="DADACBPTASE1"/>
</dbReference>
<evidence type="ECO:0000256" key="2">
    <source>
        <dbReference type="ARBA" id="ARBA00004752"/>
    </source>
</evidence>
<evidence type="ECO:0000256" key="11">
    <source>
        <dbReference type="ARBA" id="ARBA00023316"/>
    </source>
</evidence>
<organism evidence="16 17">
    <name type="scientific">Pigmentiphaga soli</name>
    <dbReference type="NCBI Taxonomy" id="1007095"/>
    <lineage>
        <taxon>Bacteria</taxon>
        <taxon>Pseudomonadati</taxon>
        <taxon>Pseudomonadota</taxon>
        <taxon>Betaproteobacteria</taxon>
        <taxon>Burkholderiales</taxon>
        <taxon>Alcaligenaceae</taxon>
        <taxon>Pigmentiphaga</taxon>
    </lineage>
</organism>
<dbReference type="InterPro" id="IPR037167">
    <property type="entry name" value="Peptidase_S11_C_sf"/>
</dbReference>
<dbReference type="RefSeq" id="WP_425570278.1">
    <property type="nucleotide sequence ID" value="NZ_BAABFO010000016.1"/>
</dbReference>
<dbReference type="InterPro" id="IPR001967">
    <property type="entry name" value="Peptidase_S11_N"/>
</dbReference>
<dbReference type="PANTHER" id="PTHR21581">
    <property type="entry name" value="D-ALANYL-D-ALANINE CARBOXYPEPTIDASE"/>
    <property type="match status" value="1"/>
</dbReference>
<dbReference type="Proteomes" id="UP001501671">
    <property type="component" value="Unassembled WGS sequence"/>
</dbReference>
<evidence type="ECO:0000313" key="17">
    <source>
        <dbReference type="Proteomes" id="UP001501671"/>
    </source>
</evidence>
<evidence type="ECO:0000256" key="1">
    <source>
        <dbReference type="ARBA" id="ARBA00003217"/>
    </source>
</evidence>
<comment type="caution">
    <text evidence="16">The sequence shown here is derived from an EMBL/GenBank/DDBJ whole genome shotgun (WGS) entry which is preliminary data.</text>
</comment>
<dbReference type="EC" id="3.4.16.4" evidence="4"/>
<evidence type="ECO:0000256" key="5">
    <source>
        <dbReference type="ARBA" id="ARBA00022645"/>
    </source>
</evidence>
<reference evidence="17" key="1">
    <citation type="journal article" date="2019" name="Int. J. Syst. Evol. Microbiol.">
        <title>The Global Catalogue of Microorganisms (GCM) 10K type strain sequencing project: providing services to taxonomists for standard genome sequencing and annotation.</title>
        <authorList>
            <consortium name="The Broad Institute Genomics Platform"/>
            <consortium name="The Broad Institute Genome Sequencing Center for Infectious Disease"/>
            <person name="Wu L."/>
            <person name="Ma J."/>
        </authorList>
    </citation>
    <scope>NUCLEOTIDE SEQUENCE [LARGE SCALE GENOMIC DNA]</scope>
    <source>
        <strain evidence="17">JCM 17666</strain>
    </source>
</reference>
<keyword evidence="5 16" id="KW-0121">Carboxypeptidase</keyword>
<evidence type="ECO:0000256" key="7">
    <source>
        <dbReference type="ARBA" id="ARBA00022729"/>
    </source>
</evidence>
<feature type="domain" description="Peptidase S11 D-Ala-D-Ala carboxypeptidase A C-terminal" evidence="15">
    <location>
        <begin position="310"/>
        <end position="400"/>
    </location>
</feature>
<dbReference type="Gene3D" id="2.60.410.10">
    <property type="entry name" value="D-Ala-D-Ala carboxypeptidase, C-terminal domain"/>
    <property type="match status" value="1"/>
</dbReference>
<evidence type="ECO:0000259" key="15">
    <source>
        <dbReference type="SMART" id="SM00936"/>
    </source>
</evidence>
<dbReference type="InterPro" id="IPR012338">
    <property type="entry name" value="Beta-lactam/transpept-like"/>
</dbReference>
<evidence type="ECO:0000256" key="14">
    <source>
        <dbReference type="SAM" id="SignalP"/>
    </source>
</evidence>
<keyword evidence="9" id="KW-0133">Cell shape</keyword>
<dbReference type="GO" id="GO:0004180">
    <property type="term" value="F:carboxypeptidase activity"/>
    <property type="evidence" value="ECO:0007669"/>
    <property type="project" value="UniProtKB-KW"/>
</dbReference>
<protein>
    <recommendedName>
        <fullName evidence="4">serine-type D-Ala-D-Ala carboxypeptidase</fullName>
        <ecNumber evidence="4">3.4.16.4</ecNumber>
    </recommendedName>
</protein>
<comment type="function">
    <text evidence="1">Removes C-terminal D-alanyl residues from sugar-peptide cell wall precursors.</text>
</comment>
<dbReference type="InterPro" id="IPR018044">
    <property type="entry name" value="Peptidase_S11"/>
</dbReference>
<name>A0ABP8HC35_9BURK</name>
<comment type="catalytic activity">
    <reaction evidence="12">
        <text>Preferential cleavage: (Ac)2-L-Lys-D-Ala-|-D-Ala. Also transpeptidation of peptidyl-alanyl moieties that are N-acyl substituents of D-alanine.</text>
        <dbReference type="EC" id="3.4.16.4"/>
    </reaction>
</comment>
<feature type="signal peptide" evidence="14">
    <location>
        <begin position="1"/>
        <end position="36"/>
    </location>
</feature>
<evidence type="ECO:0000256" key="10">
    <source>
        <dbReference type="ARBA" id="ARBA00022984"/>
    </source>
</evidence>
<dbReference type="SUPFAM" id="SSF56601">
    <property type="entry name" value="beta-lactamase/transpeptidase-like"/>
    <property type="match status" value="1"/>
</dbReference>
<dbReference type="PANTHER" id="PTHR21581:SF6">
    <property type="entry name" value="TRAFFICKING PROTEIN PARTICLE COMPLEX SUBUNIT 12"/>
    <property type="match status" value="1"/>
</dbReference>
<keyword evidence="6" id="KW-0645">Protease</keyword>
<evidence type="ECO:0000256" key="8">
    <source>
        <dbReference type="ARBA" id="ARBA00022801"/>
    </source>
</evidence>
<keyword evidence="7 14" id="KW-0732">Signal</keyword>
<dbReference type="Gene3D" id="3.40.710.10">
    <property type="entry name" value="DD-peptidase/beta-lactamase superfamily"/>
    <property type="match status" value="1"/>
</dbReference>
<comment type="pathway">
    <text evidence="2">Cell wall biogenesis; peptidoglycan biosynthesis.</text>
</comment>
<evidence type="ECO:0000256" key="9">
    <source>
        <dbReference type="ARBA" id="ARBA00022960"/>
    </source>
</evidence>
<dbReference type="SMART" id="SM00936">
    <property type="entry name" value="PBP5_C"/>
    <property type="match status" value="1"/>
</dbReference>
<evidence type="ECO:0000256" key="4">
    <source>
        <dbReference type="ARBA" id="ARBA00012448"/>
    </source>
</evidence>
<dbReference type="InterPro" id="IPR012907">
    <property type="entry name" value="Peptidase_S11_C"/>
</dbReference>
<proteinExistence type="inferred from homology"/>
<accession>A0ABP8HC35</accession>
<keyword evidence="17" id="KW-1185">Reference proteome</keyword>
<gene>
    <name evidence="16" type="ORF">GCM10023144_32730</name>
</gene>
<dbReference type="Pfam" id="PF00768">
    <property type="entry name" value="Peptidase_S11"/>
    <property type="match status" value="1"/>
</dbReference>
<dbReference type="Pfam" id="PF07943">
    <property type="entry name" value="PBP5_C"/>
    <property type="match status" value="1"/>
</dbReference>
<dbReference type="EMBL" id="BAABFO010000016">
    <property type="protein sequence ID" value="GAA4337255.1"/>
    <property type="molecule type" value="Genomic_DNA"/>
</dbReference>
<evidence type="ECO:0000256" key="12">
    <source>
        <dbReference type="ARBA" id="ARBA00034000"/>
    </source>
</evidence>
<sequence>MNLRFPTAPAARALAAAGLVSVFLLGAMAAPAPARAAEPAAAAAVAESPAAGTAPANVGLLSSVPAPAIAARAWITMDVTSGQVLAEERADERIEPASLTKVMSAYVVFDALADKRITLGQTVNVSEKAWRTGGSRMFIEPRKPVTVEELIRGMIVQSGNDATVALAEAVAGSEDAFVALMNQEAARMGMTNTHFVNSDGLPDPQHVSTVRDLAILATRLIQDHPAEYAYYKEKEFTYNKIKQPNRNRLLWLDPSIDGMKTGHTEAAGYCLIASALRGDRRVVTVMVGTRSESARAQESLKLMNWSFQNFDTVKVYDAGQAVAEPKVWKGNASQVGLGSAKPIWVTVPRGQAGNIKSTIERAEPLVAPLQAGQQVGTLKLTLNDKPIREVPLTVLKPVELSGFFGRAFDAVRLWFQ</sequence>
<dbReference type="SUPFAM" id="SSF69189">
    <property type="entry name" value="Penicillin-binding protein associated domain"/>
    <property type="match status" value="1"/>
</dbReference>
<keyword evidence="11" id="KW-0961">Cell wall biogenesis/degradation</keyword>
<keyword evidence="8" id="KW-0378">Hydrolase</keyword>